<accession>A0A5J4LJ68</accession>
<evidence type="ECO:0000313" key="3">
    <source>
        <dbReference type="Proteomes" id="UP000325598"/>
    </source>
</evidence>
<dbReference type="Proteomes" id="UP000325598">
    <property type="component" value="Unassembled WGS sequence"/>
</dbReference>
<feature type="region of interest" description="Disordered" evidence="1">
    <location>
        <begin position="1"/>
        <end position="71"/>
    </location>
</feature>
<name>A0A5J4LJ68_9ACTN</name>
<reference evidence="2 3" key="1">
    <citation type="submission" date="2019-10" db="EMBL/GenBank/DDBJ databases">
        <title>Whole genome shotgun sequence of Streptomyces angustmyceticus NBRC 3934.</title>
        <authorList>
            <person name="Hosoyama A."/>
            <person name="Ichikawa N."/>
            <person name="Kimura A."/>
            <person name="Kitahashi Y."/>
            <person name="Komaki H."/>
            <person name="Uohara A."/>
        </authorList>
    </citation>
    <scope>NUCLEOTIDE SEQUENCE [LARGE SCALE GENOMIC DNA]</scope>
    <source>
        <strain evidence="2 3">NBRC 3934</strain>
    </source>
</reference>
<sequence length="71" mass="7601">MWDCFALRPDTPTRSGPSPHPDSPAQRTGTARRRRNAGRTRAAGRNAVSNPHGGAADNVGPKNFLVPHPYG</sequence>
<dbReference type="EMBL" id="BLAG01000012">
    <property type="protein sequence ID" value="GES31941.1"/>
    <property type="molecule type" value="Genomic_DNA"/>
</dbReference>
<protein>
    <submittedName>
        <fullName evidence="2">Uncharacterized protein</fullName>
    </submittedName>
</protein>
<evidence type="ECO:0000256" key="1">
    <source>
        <dbReference type="SAM" id="MobiDB-lite"/>
    </source>
</evidence>
<organism evidence="2 3">
    <name type="scientific">Streptomyces angustmyceticus</name>
    <dbReference type="NCBI Taxonomy" id="285578"/>
    <lineage>
        <taxon>Bacteria</taxon>
        <taxon>Bacillati</taxon>
        <taxon>Actinomycetota</taxon>
        <taxon>Actinomycetes</taxon>
        <taxon>Kitasatosporales</taxon>
        <taxon>Streptomycetaceae</taxon>
        <taxon>Streptomyces</taxon>
    </lineage>
</organism>
<gene>
    <name evidence="2" type="ORF">San01_44280</name>
</gene>
<proteinExistence type="predicted"/>
<dbReference type="AlphaFoldDB" id="A0A5J4LJ68"/>
<comment type="caution">
    <text evidence="2">The sequence shown here is derived from an EMBL/GenBank/DDBJ whole genome shotgun (WGS) entry which is preliminary data.</text>
</comment>
<keyword evidence="3" id="KW-1185">Reference proteome</keyword>
<evidence type="ECO:0000313" key="2">
    <source>
        <dbReference type="EMBL" id="GES31941.1"/>
    </source>
</evidence>